<dbReference type="Gene3D" id="3.20.20.450">
    <property type="entry name" value="EAL domain"/>
    <property type="match status" value="1"/>
</dbReference>
<protein>
    <submittedName>
        <fullName evidence="2">Diguanylate cyclase/phosphodiesterase (GGDEF &amp; EAL domains) with PAS/PAC sensor(S)</fullName>
    </submittedName>
</protein>
<name>A0A3B0YXZ7_9ZZZZ</name>
<dbReference type="PANTHER" id="PTHR33121">
    <property type="entry name" value="CYCLIC DI-GMP PHOSPHODIESTERASE PDEF"/>
    <property type="match status" value="1"/>
</dbReference>
<dbReference type="PANTHER" id="PTHR33121:SF71">
    <property type="entry name" value="OXYGEN SENSOR PROTEIN DOSP"/>
    <property type="match status" value="1"/>
</dbReference>
<reference evidence="2" key="1">
    <citation type="submission" date="2018-06" db="EMBL/GenBank/DDBJ databases">
        <authorList>
            <person name="Zhirakovskaya E."/>
        </authorList>
    </citation>
    <scope>NUCLEOTIDE SEQUENCE</scope>
</reference>
<proteinExistence type="predicted"/>
<feature type="domain" description="EAL" evidence="1">
    <location>
        <begin position="1"/>
        <end position="136"/>
    </location>
</feature>
<accession>A0A3B0YXZ7</accession>
<dbReference type="CDD" id="cd01948">
    <property type="entry name" value="EAL"/>
    <property type="match status" value="1"/>
</dbReference>
<dbReference type="SUPFAM" id="SSF141868">
    <property type="entry name" value="EAL domain-like"/>
    <property type="match status" value="1"/>
</dbReference>
<gene>
    <name evidence="2" type="ORF">MNBD_GAMMA13-969</name>
</gene>
<dbReference type="AlphaFoldDB" id="A0A3B0YXZ7"/>
<dbReference type="SMART" id="SM00052">
    <property type="entry name" value="EAL"/>
    <property type="match status" value="1"/>
</dbReference>
<evidence type="ECO:0000313" key="2">
    <source>
        <dbReference type="EMBL" id="VAW80232.1"/>
    </source>
</evidence>
<dbReference type="InterPro" id="IPR050706">
    <property type="entry name" value="Cyclic-di-GMP_PDE-like"/>
</dbReference>
<sequence length="143" mass="15930">PVSCLTLELTESDIMTDPIRAHKTLQDLSDMGISLSIDDFGTGYSSLSYLKQLPVDEIKIDRSFVMEMIEDSDDNAIVRATIDLAHNMGLRVVAEGVKDADTWHALKALDCDIAQGFYLSKPLAAEAFIDWLATRNRPFKIHT</sequence>
<dbReference type="PROSITE" id="PS50883">
    <property type="entry name" value="EAL"/>
    <property type="match status" value="1"/>
</dbReference>
<dbReference type="GO" id="GO:0071111">
    <property type="term" value="F:cyclic-guanylate-specific phosphodiesterase activity"/>
    <property type="evidence" value="ECO:0007669"/>
    <property type="project" value="InterPro"/>
</dbReference>
<dbReference type="EMBL" id="UOFK01000215">
    <property type="protein sequence ID" value="VAW80232.1"/>
    <property type="molecule type" value="Genomic_DNA"/>
</dbReference>
<evidence type="ECO:0000259" key="1">
    <source>
        <dbReference type="PROSITE" id="PS50883"/>
    </source>
</evidence>
<feature type="non-terminal residue" evidence="2">
    <location>
        <position position="1"/>
    </location>
</feature>
<dbReference type="InterPro" id="IPR001633">
    <property type="entry name" value="EAL_dom"/>
</dbReference>
<dbReference type="InterPro" id="IPR035919">
    <property type="entry name" value="EAL_sf"/>
</dbReference>
<organism evidence="2">
    <name type="scientific">hydrothermal vent metagenome</name>
    <dbReference type="NCBI Taxonomy" id="652676"/>
    <lineage>
        <taxon>unclassified sequences</taxon>
        <taxon>metagenomes</taxon>
        <taxon>ecological metagenomes</taxon>
    </lineage>
</organism>
<dbReference type="Pfam" id="PF00563">
    <property type="entry name" value="EAL"/>
    <property type="match status" value="1"/>
</dbReference>